<dbReference type="Gene3D" id="1.10.357.140">
    <property type="entry name" value="UbiA prenyltransferase"/>
    <property type="match status" value="1"/>
</dbReference>
<feature type="transmembrane region" description="Helical" evidence="6">
    <location>
        <begin position="114"/>
        <end position="131"/>
    </location>
</feature>
<evidence type="ECO:0000256" key="6">
    <source>
        <dbReference type="SAM" id="Phobius"/>
    </source>
</evidence>
<evidence type="ECO:0000256" key="5">
    <source>
        <dbReference type="ARBA" id="ARBA00023136"/>
    </source>
</evidence>
<dbReference type="InterPro" id="IPR050475">
    <property type="entry name" value="Prenyltransferase_related"/>
</dbReference>
<evidence type="ECO:0000256" key="3">
    <source>
        <dbReference type="ARBA" id="ARBA00022692"/>
    </source>
</evidence>
<evidence type="ECO:0000256" key="4">
    <source>
        <dbReference type="ARBA" id="ARBA00022989"/>
    </source>
</evidence>
<comment type="caution">
    <text evidence="7">The sequence shown here is derived from an EMBL/GenBank/DDBJ whole genome shotgun (WGS) entry which is preliminary data.</text>
</comment>
<dbReference type="AlphaFoldDB" id="A0A7V5RNY0"/>
<comment type="subcellular location">
    <subcellularLocation>
        <location evidence="1">Membrane</location>
        <topology evidence="1">Multi-pass membrane protein</topology>
    </subcellularLocation>
</comment>
<protein>
    <recommendedName>
        <fullName evidence="8">Prenyltransferase</fullName>
    </recommendedName>
</protein>
<dbReference type="PANTHER" id="PTHR42723">
    <property type="entry name" value="CHLOROPHYLL SYNTHASE"/>
    <property type="match status" value="1"/>
</dbReference>
<feature type="transmembrane region" description="Helical" evidence="6">
    <location>
        <begin position="12"/>
        <end position="32"/>
    </location>
</feature>
<feature type="transmembrane region" description="Helical" evidence="6">
    <location>
        <begin position="226"/>
        <end position="242"/>
    </location>
</feature>
<feature type="transmembrane region" description="Helical" evidence="6">
    <location>
        <begin position="44"/>
        <end position="64"/>
    </location>
</feature>
<feature type="transmembrane region" description="Helical" evidence="6">
    <location>
        <begin position="90"/>
        <end position="108"/>
    </location>
</feature>
<dbReference type="Pfam" id="PF01040">
    <property type="entry name" value="UbiA"/>
    <property type="match status" value="1"/>
</dbReference>
<sequence length="348" mass="40458">MMTFIKKYFGWRDWAVLVYNSIFENVFILFYVLLREQTMGTEQLIQTLVFLLFSMFSTTYGYLINDYADMELDRLHGKANTFSEDSKGRALVVTMLFLFLSVICGWYFSDHQAFLLLWFIWIFIGSFYSLPPLRFKERGKPGLLLVVLAQRLLPILLVFTAFGFERTGEIILLAAYVFFRGLSSDVNHQVEDYENDVKTETGTFAVSTGLGLAQKVLRFSLEMEKILLAVILAMFLYVFSWFDLLPLMLLVAAVLLYYVLWFYSIFLSFKSPGLDVNPFKGRGDVFQLLHHSYPSVILSLVFSLIVSYFNLAFLIIFLLMALIRRLFSVELIKSTFLYRTLSKVVHHE</sequence>
<evidence type="ECO:0008006" key="8">
    <source>
        <dbReference type="Google" id="ProtNLM"/>
    </source>
</evidence>
<keyword evidence="3 6" id="KW-0812">Transmembrane</keyword>
<feature type="transmembrane region" description="Helical" evidence="6">
    <location>
        <begin position="143"/>
        <end position="164"/>
    </location>
</feature>
<evidence type="ECO:0000256" key="1">
    <source>
        <dbReference type="ARBA" id="ARBA00004141"/>
    </source>
</evidence>
<keyword evidence="5 6" id="KW-0472">Membrane</keyword>
<dbReference type="GO" id="GO:0016765">
    <property type="term" value="F:transferase activity, transferring alkyl or aryl (other than methyl) groups"/>
    <property type="evidence" value="ECO:0007669"/>
    <property type="project" value="InterPro"/>
</dbReference>
<dbReference type="InterPro" id="IPR044878">
    <property type="entry name" value="UbiA_sf"/>
</dbReference>
<organism evidence="7">
    <name type="scientific">Caldithrix abyssi</name>
    <dbReference type="NCBI Taxonomy" id="187145"/>
    <lineage>
        <taxon>Bacteria</taxon>
        <taxon>Pseudomonadati</taxon>
        <taxon>Calditrichota</taxon>
        <taxon>Calditrichia</taxon>
        <taxon>Calditrichales</taxon>
        <taxon>Calditrichaceae</taxon>
        <taxon>Caldithrix</taxon>
    </lineage>
</organism>
<accession>A0A7V5RNY0</accession>
<evidence type="ECO:0000313" key="7">
    <source>
        <dbReference type="EMBL" id="HHM01485.1"/>
    </source>
</evidence>
<feature type="transmembrane region" description="Helical" evidence="6">
    <location>
        <begin position="249"/>
        <end position="269"/>
    </location>
</feature>
<proteinExistence type="predicted"/>
<name>A0A7V5RNY0_CALAY</name>
<reference evidence="7" key="1">
    <citation type="journal article" date="2020" name="mSystems">
        <title>Genome- and Community-Level Interaction Insights into Carbon Utilization and Element Cycling Functions of Hydrothermarchaeota in Hydrothermal Sediment.</title>
        <authorList>
            <person name="Zhou Z."/>
            <person name="Liu Y."/>
            <person name="Xu W."/>
            <person name="Pan J."/>
            <person name="Luo Z.H."/>
            <person name="Li M."/>
        </authorList>
    </citation>
    <scope>NUCLEOTIDE SEQUENCE [LARGE SCALE GENOMIC DNA]</scope>
    <source>
        <strain evidence="7">HyVt-460</strain>
    </source>
</reference>
<dbReference type="InterPro" id="IPR000537">
    <property type="entry name" value="UbiA_prenyltransferase"/>
</dbReference>
<dbReference type="GO" id="GO:0016020">
    <property type="term" value="C:membrane"/>
    <property type="evidence" value="ECO:0007669"/>
    <property type="project" value="UniProtKB-SubCell"/>
</dbReference>
<dbReference type="Proteomes" id="UP000885771">
    <property type="component" value="Unassembled WGS sequence"/>
</dbReference>
<dbReference type="EMBL" id="DRLI01000027">
    <property type="protein sequence ID" value="HHM01485.1"/>
    <property type="molecule type" value="Genomic_DNA"/>
</dbReference>
<keyword evidence="4 6" id="KW-1133">Transmembrane helix</keyword>
<feature type="transmembrane region" description="Helical" evidence="6">
    <location>
        <begin position="296"/>
        <end position="323"/>
    </location>
</feature>
<keyword evidence="2" id="KW-1003">Cell membrane</keyword>
<dbReference type="PANTHER" id="PTHR42723:SF1">
    <property type="entry name" value="CHLOROPHYLL SYNTHASE, CHLOROPLASTIC"/>
    <property type="match status" value="1"/>
</dbReference>
<gene>
    <name evidence="7" type="ORF">ENJ15_00620</name>
</gene>
<evidence type="ECO:0000256" key="2">
    <source>
        <dbReference type="ARBA" id="ARBA00022475"/>
    </source>
</evidence>